<keyword evidence="2" id="KW-1185">Reference proteome</keyword>
<reference evidence="1 2" key="1">
    <citation type="submission" date="2018-05" db="EMBL/GenBank/DDBJ databases">
        <authorList>
            <person name="Goeker M."/>
            <person name="Huntemann M."/>
            <person name="Clum A."/>
            <person name="Pillay M."/>
            <person name="Palaniappan K."/>
            <person name="Varghese N."/>
            <person name="Mikhailova N."/>
            <person name="Stamatis D."/>
            <person name="Reddy T."/>
            <person name="Daum C."/>
            <person name="Shapiro N."/>
            <person name="Ivanova N."/>
            <person name="Kyrpides N."/>
            <person name="Woyke T."/>
        </authorList>
    </citation>
    <scope>NUCLEOTIDE SEQUENCE [LARGE SCALE GENOMIC DNA]</scope>
    <source>
        <strain evidence="1 2">DSM 26524</strain>
    </source>
</reference>
<protein>
    <recommendedName>
        <fullName evidence="3">Transposase</fullName>
    </recommendedName>
</protein>
<evidence type="ECO:0000313" key="2">
    <source>
        <dbReference type="Proteomes" id="UP000245412"/>
    </source>
</evidence>
<sequence length="299" mass="35069">MEKQSNVTGNLHGYAEKEKEKGGINRTYKSRLFEMIFSSKKELLELYNAVNETSYENPEELEVNTLENAIYMSMRNDLSFIIDSKLALYEHQSTYNPNLPLRFLMYVANLYSNMTKDRNLYGSRPVKLPAPGFVIFYNGLAEQSDRQIIKLSDVYEVQDREISLELKAVMLNINRGHNERLMSKCKTLKDYSIYVDKVREYTKSMPLEDAVEKAITECIEDDILAEFLRNNRTEAKNVSIFEYDEERHMRQTKEEGREEGAARVNHLNRLLAHQNRTEDIVRAANDKEWQEKLFEEFGL</sequence>
<name>A0AB73T053_9FIRM</name>
<gene>
    <name evidence="1" type="ORF">C7383_114137</name>
</gene>
<organism evidence="1 2">
    <name type="scientific">Murimonas intestini</name>
    <dbReference type="NCBI Taxonomy" id="1337051"/>
    <lineage>
        <taxon>Bacteria</taxon>
        <taxon>Bacillati</taxon>
        <taxon>Bacillota</taxon>
        <taxon>Clostridia</taxon>
        <taxon>Lachnospirales</taxon>
        <taxon>Lachnospiraceae</taxon>
        <taxon>Murimonas</taxon>
    </lineage>
</organism>
<evidence type="ECO:0000313" key="1">
    <source>
        <dbReference type="EMBL" id="PWJ73168.1"/>
    </source>
</evidence>
<evidence type="ECO:0008006" key="3">
    <source>
        <dbReference type="Google" id="ProtNLM"/>
    </source>
</evidence>
<proteinExistence type="predicted"/>
<dbReference type="RefSeq" id="WP_392391512.1">
    <property type="nucleotide sequence ID" value="NZ_QGGY01000014.1"/>
</dbReference>
<dbReference type="AlphaFoldDB" id="A0AB73T053"/>
<dbReference type="EMBL" id="QGGY01000014">
    <property type="protein sequence ID" value="PWJ73168.1"/>
    <property type="molecule type" value="Genomic_DNA"/>
</dbReference>
<dbReference type="Proteomes" id="UP000245412">
    <property type="component" value="Unassembled WGS sequence"/>
</dbReference>
<accession>A0AB73T053</accession>
<comment type="caution">
    <text evidence="1">The sequence shown here is derived from an EMBL/GenBank/DDBJ whole genome shotgun (WGS) entry which is preliminary data.</text>
</comment>